<feature type="transmembrane region" description="Helical" evidence="1">
    <location>
        <begin position="137"/>
        <end position="154"/>
    </location>
</feature>
<organism evidence="2 3">
    <name type="scientific">Longicatena caecimuris</name>
    <dbReference type="NCBI Taxonomy" id="1796635"/>
    <lineage>
        <taxon>Bacteria</taxon>
        <taxon>Bacillati</taxon>
        <taxon>Bacillota</taxon>
        <taxon>Erysipelotrichia</taxon>
        <taxon>Erysipelotrichales</taxon>
        <taxon>Erysipelotrichaceae</taxon>
        <taxon>Longicatena</taxon>
    </lineage>
</organism>
<feature type="transmembrane region" description="Helical" evidence="1">
    <location>
        <begin position="159"/>
        <end position="178"/>
    </location>
</feature>
<dbReference type="EMBL" id="SMBP01000016">
    <property type="protein sequence ID" value="TCU57718.1"/>
    <property type="molecule type" value="Genomic_DNA"/>
</dbReference>
<keyword evidence="1" id="KW-0812">Transmembrane</keyword>
<evidence type="ECO:0000256" key="1">
    <source>
        <dbReference type="SAM" id="Phobius"/>
    </source>
</evidence>
<feature type="transmembrane region" description="Helical" evidence="1">
    <location>
        <begin position="184"/>
        <end position="202"/>
    </location>
</feature>
<evidence type="ECO:0000313" key="2">
    <source>
        <dbReference type="EMBL" id="TCU57718.1"/>
    </source>
</evidence>
<dbReference type="AlphaFoldDB" id="A0A4R3T7J7"/>
<accession>A0A4R3T7J7</accession>
<dbReference type="Proteomes" id="UP000295773">
    <property type="component" value="Unassembled WGS sequence"/>
</dbReference>
<reference evidence="2 3" key="1">
    <citation type="submission" date="2019-03" db="EMBL/GenBank/DDBJ databases">
        <title>Genomic Encyclopedia of Type Strains, Phase IV (KMG-IV): sequencing the most valuable type-strain genomes for metagenomic binning, comparative biology and taxonomic classification.</title>
        <authorList>
            <person name="Goeker M."/>
        </authorList>
    </citation>
    <scope>NUCLEOTIDE SEQUENCE [LARGE SCALE GENOMIC DNA]</scope>
    <source>
        <strain evidence="2 3">DSM 29481</strain>
    </source>
</reference>
<feature type="transmembrane region" description="Helical" evidence="1">
    <location>
        <begin position="12"/>
        <end position="35"/>
    </location>
</feature>
<keyword evidence="3" id="KW-1185">Reference proteome</keyword>
<feature type="transmembrane region" description="Helical" evidence="1">
    <location>
        <begin position="55"/>
        <end position="73"/>
    </location>
</feature>
<keyword evidence="1" id="KW-0472">Membrane</keyword>
<dbReference type="Gene3D" id="1.20.144.10">
    <property type="entry name" value="Phosphatidic acid phosphatase type 2/haloperoxidase"/>
    <property type="match status" value="1"/>
</dbReference>
<proteinExistence type="predicted"/>
<comment type="caution">
    <text evidence="2">The sequence shown here is derived from an EMBL/GenBank/DDBJ whole genome shotgun (WGS) entry which is preliminary data.</text>
</comment>
<protein>
    <submittedName>
        <fullName evidence="2">Uncharacterized protein</fullName>
    </submittedName>
</protein>
<keyword evidence="1" id="KW-1133">Transmembrane helix</keyword>
<gene>
    <name evidence="2" type="ORF">EDD61_11631</name>
</gene>
<name>A0A4R3T7J7_9FIRM</name>
<evidence type="ECO:0000313" key="3">
    <source>
        <dbReference type="Proteomes" id="UP000295773"/>
    </source>
</evidence>
<feature type="transmembrane region" description="Helical" evidence="1">
    <location>
        <begin position="80"/>
        <end position="101"/>
    </location>
</feature>
<sequence length="220" mass="25994">MRSIKSWLHDHPYSYALFYFIPYLIIFELLETFVVPKYYIHCFIDDMIPFHESFVIPYFTWFPLLAISLGYFLFHSRKEFLELCFMMFTGMSICLFIYMILPNGLDLRVNITHTNWLADIARLLQQIDTPTNVCPSIHVASTIAICFVVCRSHLFQHPFLVKSACLIISVFICISTMVLKQHSFIDVILGFALSSLLYYVTYHTNWQKYFMKTPLRILFS</sequence>